<dbReference type="SUPFAM" id="SSF49785">
    <property type="entry name" value="Galactose-binding domain-like"/>
    <property type="match status" value="2"/>
</dbReference>
<dbReference type="GO" id="GO:0016139">
    <property type="term" value="P:glycoside catabolic process"/>
    <property type="evidence" value="ECO:0007669"/>
    <property type="project" value="TreeGrafter"/>
</dbReference>
<dbReference type="GO" id="GO:0005764">
    <property type="term" value="C:lysosome"/>
    <property type="evidence" value="ECO:0007669"/>
    <property type="project" value="TreeGrafter"/>
</dbReference>
<dbReference type="PANTHER" id="PTHR10030">
    <property type="entry name" value="ALPHA-L-FUCOSIDASE"/>
    <property type="match status" value="1"/>
</dbReference>
<evidence type="ECO:0000313" key="8">
    <source>
        <dbReference type="Proteomes" id="UP000660862"/>
    </source>
</evidence>
<dbReference type="Gene3D" id="2.60.120.260">
    <property type="entry name" value="Galactose-binding domain-like"/>
    <property type="match status" value="2"/>
</dbReference>
<dbReference type="InterPro" id="IPR057739">
    <property type="entry name" value="Glyco_hydro_29_N"/>
</dbReference>
<keyword evidence="5" id="KW-0326">Glycosidase</keyword>
<gene>
    <name evidence="7" type="ORF">GCM10007415_37760</name>
</gene>
<feature type="domain" description="F5/8 type C" evidence="6">
    <location>
        <begin position="515"/>
        <end position="665"/>
    </location>
</feature>
<dbReference type="SMART" id="SM00812">
    <property type="entry name" value="Alpha_L_fucos"/>
    <property type="match status" value="1"/>
</dbReference>
<sequence>MHALFNIAETGIFTDSKPTVSTMFHYIVQFSMFAATAVAIGCNPSEKGLKNEPAAYGPTPSAAQLNWHEMEMYCLIHFTPTTFQNKEWGFGDAPADLFNPQHFDANQIAEAAKSAGFNGLISVAKHHDGYCLWPTKTTDYNISNSPWKDGKGDMVKEFMEAAHKQGMQFGVYVSAWDRNHPEYGNAEYAESYREQLRELYGGYGELFTSWHDGANGGDGYYGGANEVRRIDRSTYYEWEEKTWPITREMQPTAVIFSDVGPDIRWVGNEKGIADETSWATFTPIGPDGDKAAPGHIDDQFLGGGQRDGKFWIPAECDVPHRPGWFYHPEQDQQVKTPDQLFDLYLKSVGRGAALNLGLAPNTDGLLHPNDVASLKGFGEKLAKTFAENLAAGAKFEASDIRDGNERYFGPANLLDGDRYSYWATADGVTSPELIITLENEATFDLIRLRENIKLGQRLDSVWVDRWADESWEPLAKATSVGSSRIIALNEPITAQRLRIRLFSPVAVALSDFGLFKEAQVEYTMAEIERPGIDPAIWRVVDNGFDGGEPALTIDKRKETFWLTAETDLPKHITIDMGKSQTITGFSYLPRQDGNTAGLISRYMFETSVDGAVWKKVSTGEFANIVANPIEQVVDFDKSIQARYFRFTVTAVANTSGNHTVVSIGEFNVYRD</sequence>
<dbReference type="InterPro" id="IPR000421">
    <property type="entry name" value="FA58C"/>
</dbReference>
<accession>A0A917MEE8</accession>
<dbReference type="AlphaFoldDB" id="A0A917MEE8"/>
<proteinExistence type="inferred from homology"/>
<evidence type="ECO:0000256" key="4">
    <source>
        <dbReference type="ARBA" id="ARBA00022801"/>
    </source>
</evidence>
<dbReference type="Gene3D" id="3.20.20.80">
    <property type="entry name" value="Glycosidases"/>
    <property type="match status" value="1"/>
</dbReference>
<comment type="caution">
    <text evidence="7">The sequence shown here is derived from an EMBL/GenBank/DDBJ whole genome shotgun (WGS) entry which is preliminary data.</text>
</comment>
<keyword evidence="8" id="KW-1185">Reference proteome</keyword>
<dbReference type="Pfam" id="PF00754">
    <property type="entry name" value="F5_F8_type_C"/>
    <property type="match status" value="2"/>
</dbReference>
<evidence type="ECO:0000256" key="2">
    <source>
        <dbReference type="ARBA" id="ARBA00012662"/>
    </source>
</evidence>
<reference evidence="7" key="1">
    <citation type="journal article" date="2014" name="Int. J. Syst. Evol. Microbiol.">
        <title>Complete genome sequence of Corynebacterium casei LMG S-19264T (=DSM 44701T), isolated from a smear-ripened cheese.</title>
        <authorList>
            <consortium name="US DOE Joint Genome Institute (JGI-PGF)"/>
            <person name="Walter F."/>
            <person name="Albersmeier A."/>
            <person name="Kalinowski J."/>
            <person name="Ruckert C."/>
        </authorList>
    </citation>
    <scope>NUCLEOTIDE SEQUENCE</scope>
    <source>
        <strain evidence="7">CGMCC 1.12195</strain>
    </source>
</reference>
<dbReference type="PROSITE" id="PS50022">
    <property type="entry name" value="FA58C_3"/>
    <property type="match status" value="1"/>
</dbReference>
<dbReference type="InterPro" id="IPR000933">
    <property type="entry name" value="Glyco_hydro_29"/>
</dbReference>
<dbReference type="InterPro" id="IPR008979">
    <property type="entry name" value="Galactose-bd-like_sf"/>
</dbReference>
<name>A0A917MEE8_9SPHI</name>
<dbReference type="EMBL" id="BMER01000005">
    <property type="protein sequence ID" value="GGG98600.1"/>
    <property type="molecule type" value="Genomic_DNA"/>
</dbReference>
<dbReference type="InterPro" id="IPR017853">
    <property type="entry name" value="GH"/>
</dbReference>
<evidence type="ECO:0000313" key="7">
    <source>
        <dbReference type="EMBL" id="GGG98600.1"/>
    </source>
</evidence>
<dbReference type="Pfam" id="PF01120">
    <property type="entry name" value="Alpha_L_fucos"/>
    <property type="match status" value="1"/>
</dbReference>
<evidence type="ECO:0000256" key="5">
    <source>
        <dbReference type="ARBA" id="ARBA00023295"/>
    </source>
</evidence>
<keyword evidence="4" id="KW-0378">Hydrolase</keyword>
<dbReference type="Proteomes" id="UP000660862">
    <property type="component" value="Unassembled WGS sequence"/>
</dbReference>
<protein>
    <recommendedName>
        <fullName evidence="2">alpha-L-fucosidase</fullName>
        <ecNumber evidence="2">3.2.1.51</ecNumber>
    </recommendedName>
</protein>
<dbReference type="GO" id="GO:0004560">
    <property type="term" value="F:alpha-L-fucosidase activity"/>
    <property type="evidence" value="ECO:0007669"/>
    <property type="project" value="InterPro"/>
</dbReference>
<evidence type="ECO:0000259" key="6">
    <source>
        <dbReference type="PROSITE" id="PS50022"/>
    </source>
</evidence>
<comment type="similarity">
    <text evidence="1">Belongs to the glycosyl hydrolase 29 family.</text>
</comment>
<dbReference type="EC" id="3.2.1.51" evidence="2"/>
<dbReference type="GO" id="GO:0006004">
    <property type="term" value="P:fucose metabolic process"/>
    <property type="evidence" value="ECO:0007669"/>
    <property type="project" value="TreeGrafter"/>
</dbReference>
<dbReference type="SUPFAM" id="SSF51445">
    <property type="entry name" value="(Trans)glycosidases"/>
    <property type="match status" value="1"/>
</dbReference>
<dbReference type="PANTHER" id="PTHR10030:SF37">
    <property type="entry name" value="ALPHA-L-FUCOSIDASE-RELATED"/>
    <property type="match status" value="1"/>
</dbReference>
<keyword evidence="3" id="KW-0732">Signal</keyword>
<evidence type="ECO:0000256" key="1">
    <source>
        <dbReference type="ARBA" id="ARBA00007951"/>
    </source>
</evidence>
<evidence type="ECO:0000256" key="3">
    <source>
        <dbReference type="ARBA" id="ARBA00022729"/>
    </source>
</evidence>
<reference evidence="7" key="2">
    <citation type="submission" date="2020-09" db="EMBL/GenBank/DDBJ databases">
        <authorList>
            <person name="Sun Q."/>
            <person name="Zhou Y."/>
        </authorList>
    </citation>
    <scope>NUCLEOTIDE SEQUENCE</scope>
    <source>
        <strain evidence="7">CGMCC 1.12195</strain>
    </source>
</reference>
<organism evidence="7 8">
    <name type="scientific">Parapedobacter pyrenivorans</name>
    <dbReference type="NCBI Taxonomy" id="1305674"/>
    <lineage>
        <taxon>Bacteria</taxon>
        <taxon>Pseudomonadati</taxon>
        <taxon>Bacteroidota</taxon>
        <taxon>Sphingobacteriia</taxon>
        <taxon>Sphingobacteriales</taxon>
        <taxon>Sphingobacteriaceae</taxon>
        <taxon>Parapedobacter</taxon>
    </lineage>
</organism>